<organism evidence="1">
    <name type="scientific">bioreactor metagenome</name>
    <dbReference type="NCBI Taxonomy" id="1076179"/>
    <lineage>
        <taxon>unclassified sequences</taxon>
        <taxon>metagenomes</taxon>
        <taxon>ecological metagenomes</taxon>
    </lineage>
</organism>
<protein>
    <submittedName>
        <fullName evidence="1">Uncharacterized protein</fullName>
    </submittedName>
</protein>
<name>A0A645I151_9ZZZZ</name>
<gene>
    <name evidence="1" type="ORF">SDC9_192572</name>
</gene>
<comment type="caution">
    <text evidence="1">The sequence shown here is derived from an EMBL/GenBank/DDBJ whole genome shotgun (WGS) entry which is preliminary data.</text>
</comment>
<dbReference type="EMBL" id="VSSQ01104579">
    <property type="protein sequence ID" value="MPN45005.1"/>
    <property type="molecule type" value="Genomic_DNA"/>
</dbReference>
<evidence type="ECO:0000313" key="1">
    <source>
        <dbReference type="EMBL" id="MPN45005.1"/>
    </source>
</evidence>
<accession>A0A645I151</accession>
<dbReference type="AlphaFoldDB" id="A0A645I151"/>
<proteinExistence type="predicted"/>
<sequence>MRLLYQTAVKEAFIDQPALIADRLFSLEPIKAPLGITAVSIISVHILLRPPIGHVFRHVEQRFFQKNHR</sequence>
<reference evidence="1" key="1">
    <citation type="submission" date="2019-08" db="EMBL/GenBank/DDBJ databases">
        <authorList>
            <person name="Kucharzyk K."/>
            <person name="Murdoch R.W."/>
            <person name="Higgins S."/>
            <person name="Loffler F."/>
        </authorList>
    </citation>
    <scope>NUCLEOTIDE SEQUENCE</scope>
</reference>